<accession>A0A2S4V5B9</accession>
<dbReference type="EMBL" id="PKSM01000180">
    <property type="protein sequence ID" value="POW04739.1"/>
    <property type="molecule type" value="Genomic_DNA"/>
</dbReference>
<sequence>MSFKTGEPTSSEDISLIPSISCVYPSASLLIESSYKSPSALTSIVSSQNNQTSQIPIFESPHHQSVLPNGCLTFHAVTGACTPGPKTKTKKGDDKPSFSRQCGATIGTVSVKPEIQTCTNFGGLFPIHSAEGNFSTPIKDWITGMCAAKPCTEDALKTAISDLKDGCKAELTNQAPSTGALFSIFSHYKDIRDTSCKNTDKLDFCEPSLLDTVENLKHTKRAFFTVSARIVASAERRMSINRTHQRNDLSLIQKRNLTFAAAAALEKKSVTIGLPNLKKGTSDKNTPSKSSKGPKESKSEDKPGKGEKSTSQNPPKSEKSDDKLKSAEGPEIKPENGVKIDTSTNQDSSSKPKPGNGENTGAASPTNP</sequence>
<reference evidence="2 3" key="1">
    <citation type="submission" date="2017-12" db="EMBL/GenBank/DDBJ databases">
        <title>Gene loss provides genomic basis for host adaptation in cereal stripe rust fungi.</title>
        <authorList>
            <person name="Xia C."/>
        </authorList>
    </citation>
    <scope>NUCLEOTIDE SEQUENCE [LARGE SCALE GENOMIC DNA]</scope>
    <source>
        <strain evidence="2 3">93TX-2</strain>
    </source>
</reference>
<evidence type="ECO:0000256" key="1">
    <source>
        <dbReference type="SAM" id="MobiDB-lite"/>
    </source>
</evidence>
<feature type="compositionally biased region" description="Polar residues" evidence="1">
    <location>
        <begin position="341"/>
        <end position="368"/>
    </location>
</feature>
<dbReference type="PANTHER" id="PTHR34862">
    <property type="entry name" value="SPARK DOMAIN-CONTAINING PROTEIN"/>
    <property type="match status" value="1"/>
</dbReference>
<dbReference type="VEuPathDB" id="FungiDB:PSTT_05951"/>
<proteinExistence type="predicted"/>
<reference evidence="3" key="2">
    <citation type="journal article" date="2018" name="BMC Genomics">
        <title>Genomic insights into host adaptation between the wheat stripe rust pathogen (Puccinia striiformis f. sp. tritici) and the barley stripe rust pathogen (Puccinia striiformis f. sp. hordei).</title>
        <authorList>
            <person name="Xia C."/>
            <person name="Wang M."/>
            <person name="Yin C."/>
            <person name="Cornejo O.E."/>
            <person name="Hulbert S.H."/>
            <person name="Chen X."/>
        </authorList>
    </citation>
    <scope>NUCLEOTIDE SEQUENCE [LARGE SCALE GENOMIC DNA]</scope>
    <source>
        <strain evidence="3">93TX-2</strain>
    </source>
</reference>
<evidence type="ECO:0000313" key="3">
    <source>
        <dbReference type="Proteomes" id="UP000238274"/>
    </source>
</evidence>
<dbReference type="Proteomes" id="UP000238274">
    <property type="component" value="Unassembled WGS sequence"/>
</dbReference>
<gene>
    <name evidence="2" type="ORF">PSHT_11107</name>
</gene>
<protein>
    <submittedName>
        <fullName evidence="2">Uncharacterized protein</fullName>
    </submittedName>
</protein>
<feature type="compositionally biased region" description="Basic and acidic residues" evidence="1">
    <location>
        <begin position="316"/>
        <end position="338"/>
    </location>
</feature>
<evidence type="ECO:0000313" key="2">
    <source>
        <dbReference type="EMBL" id="POW04739.1"/>
    </source>
</evidence>
<reference evidence="3" key="3">
    <citation type="journal article" date="2018" name="Mol. Plant Microbe Interact.">
        <title>Genome sequence resources for the wheat stripe rust pathogen (Puccinia striiformis f. sp. tritici) and the barley stripe rust pathogen (Puccinia striiformis f. sp. hordei).</title>
        <authorList>
            <person name="Xia C."/>
            <person name="Wang M."/>
            <person name="Yin C."/>
            <person name="Cornejo O.E."/>
            <person name="Hulbert S.H."/>
            <person name="Chen X."/>
        </authorList>
    </citation>
    <scope>NUCLEOTIDE SEQUENCE [LARGE SCALE GENOMIC DNA]</scope>
    <source>
        <strain evidence="3">93TX-2</strain>
    </source>
</reference>
<feature type="region of interest" description="Disordered" evidence="1">
    <location>
        <begin position="275"/>
        <end position="368"/>
    </location>
</feature>
<dbReference type="AlphaFoldDB" id="A0A2S4V5B9"/>
<keyword evidence="3" id="KW-1185">Reference proteome</keyword>
<feature type="compositionally biased region" description="Basic and acidic residues" evidence="1">
    <location>
        <begin position="293"/>
        <end position="308"/>
    </location>
</feature>
<dbReference type="PANTHER" id="PTHR34862:SF1">
    <property type="entry name" value="SPARK DOMAIN-CONTAINING PROTEIN"/>
    <property type="match status" value="1"/>
</dbReference>
<dbReference type="OrthoDB" id="2536450at2759"/>
<comment type="caution">
    <text evidence="2">The sequence shown here is derived from an EMBL/GenBank/DDBJ whole genome shotgun (WGS) entry which is preliminary data.</text>
</comment>
<dbReference type="VEuPathDB" id="FungiDB:PSHT_11107"/>
<name>A0A2S4V5B9_9BASI</name>
<organism evidence="2 3">
    <name type="scientific">Puccinia striiformis</name>
    <dbReference type="NCBI Taxonomy" id="27350"/>
    <lineage>
        <taxon>Eukaryota</taxon>
        <taxon>Fungi</taxon>
        <taxon>Dikarya</taxon>
        <taxon>Basidiomycota</taxon>
        <taxon>Pucciniomycotina</taxon>
        <taxon>Pucciniomycetes</taxon>
        <taxon>Pucciniales</taxon>
        <taxon>Pucciniaceae</taxon>
        <taxon>Puccinia</taxon>
    </lineage>
</organism>